<reference evidence="3 4" key="1">
    <citation type="submission" date="2019-03" db="EMBL/GenBank/DDBJ databases">
        <title>First draft genome of Liparis tanakae, snailfish: a comprehensive survey of snailfish specific genes.</title>
        <authorList>
            <person name="Kim W."/>
            <person name="Song I."/>
            <person name="Jeong J.-H."/>
            <person name="Kim D."/>
            <person name="Kim S."/>
            <person name="Ryu S."/>
            <person name="Song J.Y."/>
            <person name="Lee S.K."/>
        </authorList>
    </citation>
    <scope>NUCLEOTIDE SEQUENCE [LARGE SCALE GENOMIC DNA]</scope>
    <source>
        <tissue evidence="3">Muscle</tissue>
    </source>
</reference>
<proteinExistence type="predicted"/>
<evidence type="ECO:0000256" key="2">
    <source>
        <dbReference type="SAM" id="Phobius"/>
    </source>
</evidence>
<sequence length="186" mass="19341">MLKRSSLAMRMLRLFFQLFLPLWFWFMSSSPLMNSSGSLSELSWNSLVVLLIFLVLLGCSRCPLGCFFFSLLPSRGLEMSVLKSESARPSFLDLPSDTVVMLASSARLSSLLRLFLLKRSASCGAAGLSCRDDGSGKLLAESVGSSKELLDGGGGGSSVGGGGGGRGGGGGGPEGGGGERIGFSKI</sequence>
<evidence type="ECO:0000313" key="3">
    <source>
        <dbReference type="EMBL" id="TNN44026.1"/>
    </source>
</evidence>
<dbReference type="EMBL" id="SRLO01000929">
    <property type="protein sequence ID" value="TNN44026.1"/>
    <property type="molecule type" value="Genomic_DNA"/>
</dbReference>
<keyword evidence="4" id="KW-1185">Reference proteome</keyword>
<evidence type="ECO:0000256" key="1">
    <source>
        <dbReference type="SAM" id="MobiDB-lite"/>
    </source>
</evidence>
<accession>A0A4Z2FS38</accession>
<feature type="region of interest" description="Disordered" evidence="1">
    <location>
        <begin position="147"/>
        <end position="186"/>
    </location>
</feature>
<evidence type="ECO:0000313" key="4">
    <source>
        <dbReference type="Proteomes" id="UP000314294"/>
    </source>
</evidence>
<gene>
    <name evidence="3" type="ORF">EYF80_045791</name>
</gene>
<dbReference type="Proteomes" id="UP000314294">
    <property type="component" value="Unassembled WGS sequence"/>
</dbReference>
<name>A0A4Z2FS38_9TELE</name>
<protein>
    <submittedName>
        <fullName evidence="3">Uncharacterized protein</fullName>
    </submittedName>
</protein>
<feature type="compositionally biased region" description="Gly residues" evidence="1">
    <location>
        <begin position="151"/>
        <end position="180"/>
    </location>
</feature>
<dbReference type="AlphaFoldDB" id="A0A4Z2FS38"/>
<keyword evidence="2" id="KW-0472">Membrane</keyword>
<feature type="transmembrane region" description="Helical" evidence="2">
    <location>
        <begin position="44"/>
        <end position="72"/>
    </location>
</feature>
<keyword evidence="2" id="KW-0812">Transmembrane</keyword>
<comment type="caution">
    <text evidence="3">The sequence shown here is derived from an EMBL/GenBank/DDBJ whole genome shotgun (WGS) entry which is preliminary data.</text>
</comment>
<keyword evidence="2" id="KW-1133">Transmembrane helix</keyword>
<organism evidence="3 4">
    <name type="scientific">Liparis tanakae</name>
    <name type="common">Tanaka's snailfish</name>
    <dbReference type="NCBI Taxonomy" id="230148"/>
    <lineage>
        <taxon>Eukaryota</taxon>
        <taxon>Metazoa</taxon>
        <taxon>Chordata</taxon>
        <taxon>Craniata</taxon>
        <taxon>Vertebrata</taxon>
        <taxon>Euteleostomi</taxon>
        <taxon>Actinopterygii</taxon>
        <taxon>Neopterygii</taxon>
        <taxon>Teleostei</taxon>
        <taxon>Neoteleostei</taxon>
        <taxon>Acanthomorphata</taxon>
        <taxon>Eupercaria</taxon>
        <taxon>Perciformes</taxon>
        <taxon>Cottioidei</taxon>
        <taxon>Cottales</taxon>
        <taxon>Liparidae</taxon>
        <taxon>Liparis</taxon>
    </lineage>
</organism>